<dbReference type="CDD" id="cd20736">
    <property type="entry name" value="PoNe_Nuclease"/>
    <property type="match status" value="1"/>
</dbReference>
<sequence>MFPKKPNHSASKKLIQIYNSKMAAHNELGKLGEDLAVDYLKKNDYTILETNWTFQKAEIDIIARTENTLAIVEVKTRSSLEFGLPQDFVKPKKIQLLVKAVDAYVNEKDLDLEVRFDIIAIYKEDKSFAIEHLIDAFYHF</sequence>
<protein>
    <recommendedName>
        <fullName evidence="2">UPF0102 protein J2W95_001649</fullName>
    </recommendedName>
</protein>
<proteinExistence type="inferred from homology"/>
<evidence type="ECO:0000256" key="2">
    <source>
        <dbReference type="HAMAP-Rule" id="MF_00048"/>
    </source>
</evidence>
<dbReference type="InterPro" id="IPR003509">
    <property type="entry name" value="UPF0102_YraN-like"/>
</dbReference>
<keyword evidence="3" id="KW-0255">Endonuclease</keyword>
<evidence type="ECO:0000256" key="1">
    <source>
        <dbReference type="ARBA" id="ARBA00006738"/>
    </source>
</evidence>
<dbReference type="InterPro" id="IPR011335">
    <property type="entry name" value="Restrct_endonuc-II-like"/>
</dbReference>
<dbReference type="SUPFAM" id="SSF52980">
    <property type="entry name" value="Restriction endonuclease-like"/>
    <property type="match status" value="1"/>
</dbReference>
<gene>
    <name evidence="3" type="ORF">J2W95_001649</name>
</gene>
<keyword evidence="3" id="KW-0540">Nuclease</keyword>
<dbReference type="EMBL" id="JAVDTX010000003">
    <property type="protein sequence ID" value="MDR6844950.1"/>
    <property type="molecule type" value="Genomic_DNA"/>
</dbReference>
<organism evidence="3 4">
    <name type="scientific">Flavobacterium granuli</name>
    <dbReference type="NCBI Taxonomy" id="280093"/>
    <lineage>
        <taxon>Bacteria</taxon>
        <taxon>Pseudomonadati</taxon>
        <taxon>Bacteroidota</taxon>
        <taxon>Flavobacteriia</taxon>
        <taxon>Flavobacteriales</taxon>
        <taxon>Flavobacteriaceae</taxon>
        <taxon>Flavobacterium</taxon>
    </lineage>
</organism>
<evidence type="ECO:0000313" key="3">
    <source>
        <dbReference type="EMBL" id="MDR6844950.1"/>
    </source>
</evidence>
<dbReference type="Pfam" id="PF02021">
    <property type="entry name" value="UPF0102"/>
    <property type="match status" value="1"/>
</dbReference>
<dbReference type="Gene3D" id="3.40.1350.10">
    <property type="match status" value="1"/>
</dbReference>
<comment type="similarity">
    <text evidence="1 2">Belongs to the UPF0102 family.</text>
</comment>
<dbReference type="PANTHER" id="PTHR34039">
    <property type="entry name" value="UPF0102 PROTEIN YRAN"/>
    <property type="match status" value="1"/>
</dbReference>
<dbReference type="HAMAP" id="MF_00048">
    <property type="entry name" value="UPF0102"/>
    <property type="match status" value="1"/>
</dbReference>
<accession>A0ABU1S2S2</accession>
<evidence type="ECO:0000313" key="4">
    <source>
        <dbReference type="Proteomes" id="UP001261871"/>
    </source>
</evidence>
<reference evidence="3 4" key="1">
    <citation type="submission" date="2023-07" db="EMBL/GenBank/DDBJ databases">
        <title>Sorghum-associated microbial communities from plants grown in Nebraska, USA.</title>
        <authorList>
            <person name="Schachtman D."/>
        </authorList>
    </citation>
    <scope>NUCLEOTIDE SEQUENCE [LARGE SCALE GENOMIC DNA]</scope>
    <source>
        <strain evidence="3 4">BE124</strain>
    </source>
</reference>
<keyword evidence="4" id="KW-1185">Reference proteome</keyword>
<dbReference type="GO" id="GO:0004519">
    <property type="term" value="F:endonuclease activity"/>
    <property type="evidence" value="ECO:0007669"/>
    <property type="project" value="UniProtKB-KW"/>
</dbReference>
<comment type="caution">
    <text evidence="3">The sequence shown here is derived from an EMBL/GenBank/DDBJ whole genome shotgun (WGS) entry which is preliminary data.</text>
</comment>
<dbReference type="Proteomes" id="UP001261871">
    <property type="component" value="Unassembled WGS sequence"/>
</dbReference>
<dbReference type="InterPro" id="IPR011856">
    <property type="entry name" value="tRNA_endonuc-like_dom_sf"/>
</dbReference>
<dbReference type="PANTHER" id="PTHR34039:SF1">
    <property type="entry name" value="UPF0102 PROTEIN YRAN"/>
    <property type="match status" value="1"/>
</dbReference>
<keyword evidence="3" id="KW-0378">Hydrolase</keyword>
<name>A0ABU1S2S2_9FLAO</name>